<keyword evidence="6 7" id="KW-1015">Disulfide bond</keyword>
<dbReference type="RefSeq" id="XP_016587943.1">
    <property type="nucleotide sequence ID" value="XM_016736363.1"/>
</dbReference>
<dbReference type="FunFam" id="1.10.287.1130:FF:000008">
    <property type="entry name" value="Cx9C motif-containing protein 4, mitochondrial"/>
    <property type="match status" value="1"/>
</dbReference>
<name>A0A0F2M6M1_SPOSC</name>
<dbReference type="GeneID" id="27671640"/>
<evidence type="ECO:0000256" key="8">
    <source>
        <dbReference type="SAM" id="MobiDB-lite"/>
    </source>
</evidence>
<dbReference type="AlphaFoldDB" id="A0A0F2M6M1"/>
<feature type="disulfide bond" evidence="7">
    <location>
        <begin position="159"/>
        <end position="175"/>
    </location>
</feature>
<evidence type="ECO:0000256" key="6">
    <source>
        <dbReference type="ARBA" id="ARBA00023157"/>
    </source>
</evidence>
<evidence type="ECO:0000256" key="1">
    <source>
        <dbReference type="ARBA" id="ARBA00004569"/>
    </source>
</evidence>
<evidence type="ECO:0000256" key="3">
    <source>
        <dbReference type="ARBA" id="ARBA00019406"/>
    </source>
</evidence>
<dbReference type="InterPro" id="IPR027179">
    <property type="entry name" value="CMC4"/>
</dbReference>
<protein>
    <recommendedName>
        <fullName evidence="3">Cx9C motif-containing protein 4, mitochondrial</fullName>
    </recommendedName>
</protein>
<feature type="disulfide bond" evidence="7">
    <location>
        <begin position="127"/>
        <end position="158"/>
    </location>
</feature>
<evidence type="ECO:0000256" key="5">
    <source>
        <dbReference type="ARBA" id="ARBA00023128"/>
    </source>
</evidence>
<proteinExistence type="inferred from homology"/>
<comment type="similarity">
    <text evidence="2">Belongs to the CMC4 family.</text>
</comment>
<dbReference type="OrthoDB" id="13601at2759"/>
<dbReference type="EMBL" id="AXCR01000007">
    <property type="protein sequence ID" value="KJR85267.1"/>
    <property type="molecule type" value="Genomic_DNA"/>
</dbReference>
<feature type="compositionally biased region" description="Basic and acidic residues" evidence="8">
    <location>
        <begin position="7"/>
        <end position="18"/>
    </location>
</feature>
<gene>
    <name evidence="9" type="ORF">SPSK_09793</name>
</gene>
<dbReference type="Gene3D" id="1.10.287.1130">
    <property type="entry name" value="CytochromE C oxidase copper chaperone"/>
    <property type="match status" value="1"/>
</dbReference>
<evidence type="ECO:0000313" key="10">
    <source>
        <dbReference type="Proteomes" id="UP000033710"/>
    </source>
</evidence>
<accession>A0A0F2M6M1</accession>
<feature type="region of interest" description="Disordered" evidence="8">
    <location>
        <begin position="1"/>
        <end position="44"/>
    </location>
</feature>
<reference evidence="9 10" key="1">
    <citation type="journal article" date="2014" name="BMC Genomics">
        <title>Comparative genomics of the major fungal agents of human and animal Sporotrichosis: Sporothrix schenckii and Sporothrix brasiliensis.</title>
        <authorList>
            <person name="Teixeira M.M."/>
            <person name="de Almeida L.G."/>
            <person name="Kubitschek-Barreira P."/>
            <person name="Alves F.L."/>
            <person name="Kioshima E.S."/>
            <person name="Abadio A.K."/>
            <person name="Fernandes L."/>
            <person name="Derengowski L.S."/>
            <person name="Ferreira K.S."/>
            <person name="Souza R.C."/>
            <person name="Ruiz J.C."/>
            <person name="de Andrade N.C."/>
            <person name="Paes H.C."/>
            <person name="Nicola A.M."/>
            <person name="Albuquerque P."/>
            <person name="Gerber A.L."/>
            <person name="Martins V.P."/>
            <person name="Peconick L.D."/>
            <person name="Neto A.V."/>
            <person name="Chaucanez C.B."/>
            <person name="Silva P.A."/>
            <person name="Cunha O.L."/>
            <person name="de Oliveira F.F."/>
            <person name="dos Santos T.C."/>
            <person name="Barros A.L."/>
            <person name="Soares M.A."/>
            <person name="de Oliveira L.M."/>
            <person name="Marini M.M."/>
            <person name="Villalobos-Duno H."/>
            <person name="Cunha M.M."/>
            <person name="de Hoog S."/>
            <person name="da Silveira J.F."/>
            <person name="Henrissat B."/>
            <person name="Nino-Vega G.A."/>
            <person name="Cisalpino P.S."/>
            <person name="Mora-Montes H.M."/>
            <person name="Almeida S.R."/>
            <person name="Stajich J.E."/>
            <person name="Lopes-Bezerra L.M."/>
            <person name="Vasconcelos A.T."/>
            <person name="Felipe M.S."/>
        </authorList>
    </citation>
    <scope>NUCLEOTIDE SEQUENCE [LARGE SCALE GENOMIC DNA]</scope>
    <source>
        <strain evidence="9 10">1099-18</strain>
    </source>
</reference>
<dbReference type="Pfam" id="PF08991">
    <property type="entry name" value="CMC4"/>
    <property type="match status" value="1"/>
</dbReference>
<evidence type="ECO:0000256" key="4">
    <source>
        <dbReference type="ARBA" id="ARBA00022737"/>
    </source>
</evidence>
<evidence type="ECO:0000313" key="9">
    <source>
        <dbReference type="EMBL" id="KJR85267.1"/>
    </source>
</evidence>
<sequence>MLFQVEGRNKQVDDEGKEGYTQGTNKGNHQTLSRSGLFSFNNNQHNRTNSVATSTTALHYSEPCIQSFVYTRSLPFHWPPTTAWQVDWQAADLPPNLCRTSITRPRHLTASQANKKLEADLVTDPPCHPRACAIQDCLTKNGFNQDKCEHLVDALYECCQTFYKRNGDRASTVSCPKPDLLRLKLQQRKKQ</sequence>
<dbReference type="GO" id="GO:0005758">
    <property type="term" value="C:mitochondrial intermembrane space"/>
    <property type="evidence" value="ECO:0007669"/>
    <property type="project" value="UniProtKB-SubCell"/>
</dbReference>
<dbReference type="VEuPathDB" id="FungiDB:SPSK_09793"/>
<dbReference type="Proteomes" id="UP000033710">
    <property type="component" value="Unassembled WGS sequence"/>
</dbReference>
<evidence type="ECO:0000256" key="2">
    <source>
        <dbReference type="ARBA" id="ARBA00009858"/>
    </source>
</evidence>
<dbReference type="PROSITE" id="PS51808">
    <property type="entry name" value="CHCH"/>
    <property type="match status" value="1"/>
</dbReference>
<dbReference type="PANTHER" id="PTHR15590">
    <property type="entry name" value="CX9C MOTIF-CONTAINING PROTEIN 4"/>
    <property type="match status" value="1"/>
</dbReference>
<dbReference type="SUPFAM" id="SSF47072">
    <property type="entry name" value="Cysteine alpha-hairpin motif"/>
    <property type="match status" value="1"/>
</dbReference>
<dbReference type="PANTHER" id="PTHR15590:SF0">
    <property type="entry name" value="CX9C MOTIF-CONTAINING PROTEIN 4"/>
    <property type="match status" value="1"/>
</dbReference>
<organism evidence="9 10">
    <name type="scientific">Sporothrix schenckii 1099-18</name>
    <dbReference type="NCBI Taxonomy" id="1397361"/>
    <lineage>
        <taxon>Eukaryota</taxon>
        <taxon>Fungi</taxon>
        <taxon>Dikarya</taxon>
        <taxon>Ascomycota</taxon>
        <taxon>Pezizomycotina</taxon>
        <taxon>Sordariomycetes</taxon>
        <taxon>Sordariomycetidae</taxon>
        <taxon>Ophiostomatales</taxon>
        <taxon>Ophiostomataceae</taxon>
        <taxon>Sporothrix</taxon>
    </lineage>
</organism>
<keyword evidence="5" id="KW-0496">Mitochondrion</keyword>
<evidence type="ECO:0000256" key="7">
    <source>
        <dbReference type="PIRSR" id="PIRSR627179-50"/>
    </source>
</evidence>
<comment type="subcellular location">
    <subcellularLocation>
        <location evidence="1">Mitochondrion intermembrane space</location>
    </subcellularLocation>
</comment>
<dbReference type="InterPro" id="IPR009069">
    <property type="entry name" value="Cys_alpha_HP_mot_SF"/>
</dbReference>
<feature type="compositionally biased region" description="Polar residues" evidence="8">
    <location>
        <begin position="21"/>
        <end position="44"/>
    </location>
</feature>
<comment type="caution">
    <text evidence="9">The sequence shown here is derived from an EMBL/GenBank/DDBJ whole genome shotgun (WGS) entry which is preliminary data.</text>
</comment>
<feature type="disulfide bond" evidence="7">
    <location>
        <begin position="137"/>
        <end position="148"/>
    </location>
</feature>
<dbReference type="KEGG" id="ssck:SPSK_09793"/>
<keyword evidence="4" id="KW-0677">Repeat</keyword>
<reference evidence="9 10" key="2">
    <citation type="journal article" date="2015" name="Eukaryot. Cell">
        <title>Asexual propagation of a virulent clone complex in a human and feline outbreak of sporotrichosis.</title>
        <authorList>
            <person name="Teixeira Mde M."/>
            <person name="Rodrigues A.M."/>
            <person name="Tsui C.K."/>
            <person name="de Almeida L.G."/>
            <person name="Van Diepeningen A.D."/>
            <person name="van den Ende B.G."/>
            <person name="Fernandes G.F."/>
            <person name="Kano R."/>
            <person name="Hamelin R.C."/>
            <person name="Lopes-Bezerra L.M."/>
            <person name="Vasconcelos A.T."/>
            <person name="de Hoog S."/>
            <person name="de Camargo Z.P."/>
            <person name="Felipe M.S."/>
        </authorList>
    </citation>
    <scope>NUCLEOTIDE SEQUENCE [LARGE SCALE GENOMIC DNA]</scope>
    <source>
        <strain evidence="9 10">1099-18</strain>
    </source>
</reference>